<feature type="region of interest" description="Disordered" evidence="1">
    <location>
        <begin position="1"/>
        <end position="26"/>
    </location>
</feature>
<dbReference type="InterPro" id="IPR036915">
    <property type="entry name" value="Cyclin-like_sf"/>
</dbReference>
<dbReference type="SUPFAM" id="SSF47954">
    <property type="entry name" value="Cyclin-like"/>
    <property type="match status" value="1"/>
</dbReference>
<sequence>MASAGDEVEFSVEPSGGDSGGKKRKGLSSFFKFKGFKVFGTPRRATGQAVAPHDADAGRSRPATFTMGSRKGSGKVGVAPAGDGERRPKSGSEPSVTDRQGRSRKESGESSDGEKEREHKRTQRAFFDEMERNMRRNFAKGMISVEVEQSPDDGARAHRKSGTGSVDSTPKQQLRAVSSVDDSFLDSLAKQRDAAAGSGAASAPRARPAEAPIILEHAPALAKAASLTSTNSTNTMHIDSTLADPDIHAMIRCVCRVLHAHMASPAPKPGGRRPSSEKQKLRVFLDVSANAEELAGYLPSLGEMTEFFKMVFKRGEMHVECIVTALIFVERLLRSKGGALRLGGDNWRPVVFSTMILASKVCDDESPLNADWCYVCSDFTLSRINELETAQQKRATFPTSKAPISAVFHSLETALLAAYGFNATVTASEYATYYFHLRSMAARLGLMNNASLRPLDIGVARRIAASSNEITNPHNPRKDKDRPGQRRSASFRGKGKAQRRPSASLEQVVSMRPQVHGSGEMIRPPRMNPLRRGSV</sequence>
<protein>
    <recommendedName>
        <fullName evidence="2">Cyclin N-terminal domain-containing protein</fullName>
    </recommendedName>
</protein>
<feature type="domain" description="Cyclin N-terminal" evidence="2">
    <location>
        <begin position="305"/>
        <end position="389"/>
    </location>
</feature>
<dbReference type="Gene3D" id="1.10.472.10">
    <property type="entry name" value="Cyclin-like"/>
    <property type="match status" value="1"/>
</dbReference>
<dbReference type="InterPro" id="IPR006671">
    <property type="entry name" value="Cyclin_N"/>
</dbReference>
<gene>
    <name evidence="3" type="ORF">SO694_00013110</name>
</gene>
<evidence type="ECO:0000313" key="4">
    <source>
        <dbReference type="Proteomes" id="UP001363151"/>
    </source>
</evidence>
<reference evidence="3 4" key="1">
    <citation type="submission" date="2024-03" db="EMBL/GenBank/DDBJ databases">
        <title>Aureococcus anophagefferens CCMP1851 and Kratosvirus quantuckense: Draft genome of a second virus-susceptible host strain in the model system.</title>
        <authorList>
            <person name="Chase E."/>
            <person name="Truchon A.R."/>
            <person name="Schepens W."/>
            <person name="Wilhelm S.W."/>
        </authorList>
    </citation>
    <scope>NUCLEOTIDE SEQUENCE [LARGE SCALE GENOMIC DNA]</scope>
    <source>
        <strain evidence="3 4">CCMP1851</strain>
    </source>
</reference>
<feature type="region of interest" description="Disordered" evidence="1">
    <location>
        <begin position="41"/>
        <end position="131"/>
    </location>
</feature>
<keyword evidence="4" id="KW-1185">Reference proteome</keyword>
<feature type="region of interest" description="Disordered" evidence="1">
    <location>
        <begin position="467"/>
        <end position="535"/>
    </location>
</feature>
<feature type="region of interest" description="Disordered" evidence="1">
    <location>
        <begin position="148"/>
        <end position="179"/>
    </location>
</feature>
<evidence type="ECO:0000259" key="2">
    <source>
        <dbReference type="Pfam" id="PF00134"/>
    </source>
</evidence>
<dbReference type="Pfam" id="PF00134">
    <property type="entry name" value="Cyclin_N"/>
    <property type="match status" value="1"/>
</dbReference>
<dbReference type="PANTHER" id="PTHR14248">
    <property type="entry name" value="CYCLIN Y, ISOFORM A"/>
    <property type="match status" value="1"/>
</dbReference>
<proteinExistence type="predicted"/>
<feature type="compositionally biased region" description="Polar residues" evidence="1">
    <location>
        <begin position="162"/>
        <end position="176"/>
    </location>
</feature>
<feature type="compositionally biased region" description="Basic and acidic residues" evidence="1">
    <location>
        <begin position="99"/>
        <end position="119"/>
    </location>
</feature>
<evidence type="ECO:0000313" key="3">
    <source>
        <dbReference type="EMBL" id="KAK7242183.1"/>
    </source>
</evidence>
<organism evidence="3 4">
    <name type="scientific">Aureococcus anophagefferens</name>
    <name type="common">Harmful bloom alga</name>
    <dbReference type="NCBI Taxonomy" id="44056"/>
    <lineage>
        <taxon>Eukaryota</taxon>
        <taxon>Sar</taxon>
        <taxon>Stramenopiles</taxon>
        <taxon>Ochrophyta</taxon>
        <taxon>Pelagophyceae</taxon>
        <taxon>Pelagomonadales</taxon>
        <taxon>Pelagomonadaceae</taxon>
        <taxon>Aureococcus</taxon>
    </lineage>
</organism>
<evidence type="ECO:0000256" key="1">
    <source>
        <dbReference type="SAM" id="MobiDB-lite"/>
    </source>
</evidence>
<dbReference type="EMBL" id="JBBJCI010000146">
    <property type="protein sequence ID" value="KAK7242183.1"/>
    <property type="molecule type" value="Genomic_DNA"/>
</dbReference>
<comment type="caution">
    <text evidence="3">The sequence shown here is derived from an EMBL/GenBank/DDBJ whole genome shotgun (WGS) entry which is preliminary data.</text>
</comment>
<accession>A0ABR1G0X4</accession>
<dbReference type="Proteomes" id="UP001363151">
    <property type="component" value="Unassembled WGS sequence"/>
</dbReference>
<feature type="compositionally biased region" description="Acidic residues" evidence="1">
    <location>
        <begin position="1"/>
        <end position="10"/>
    </location>
</feature>
<name>A0ABR1G0X4_AURAN</name>